<proteinExistence type="predicted"/>
<reference evidence="2 3" key="1">
    <citation type="submission" date="2018-05" db="EMBL/GenBank/DDBJ databases">
        <title>Freshwater and sediment microbial communities from various areas in North America, analyzing microbe dynamics in response to fracking.</title>
        <authorList>
            <person name="Lamendella R."/>
        </authorList>
    </citation>
    <scope>NUCLEOTIDE SEQUENCE [LARGE SCALE GENOMIC DNA]</scope>
    <source>
        <strain evidence="2 3">15_TX</strain>
    </source>
</reference>
<evidence type="ECO:0000256" key="1">
    <source>
        <dbReference type="SAM" id="MobiDB-lite"/>
    </source>
</evidence>
<accession>A0A2V2ZGR2</accession>
<dbReference type="Proteomes" id="UP000247150">
    <property type="component" value="Unassembled WGS sequence"/>
</dbReference>
<comment type="caution">
    <text evidence="2">The sequence shown here is derived from an EMBL/GenBank/DDBJ whole genome shotgun (WGS) entry which is preliminary data.</text>
</comment>
<protein>
    <submittedName>
        <fullName evidence="2">Uncharacterized protein</fullName>
    </submittedName>
</protein>
<feature type="region of interest" description="Disordered" evidence="1">
    <location>
        <begin position="1"/>
        <end position="33"/>
    </location>
</feature>
<dbReference type="AlphaFoldDB" id="A0A2V2ZGR2"/>
<sequence>MMKNENEQAGTKSGLLKKKKKKGCGCGKKSKKK</sequence>
<gene>
    <name evidence="2" type="ORF">DFO73_12243</name>
</gene>
<feature type="compositionally biased region" description="Basic residues" evidence="1">
    <location>
        <begin position="15"/>
        <end position="33"/>
    </location>
</feature>
<name>A0A2V2ZGR2_9BACI</name>
<organism evidence="2 3">
    <name type="scientific">Cytobacillus oceanisediminis</name>
    <dbReference type="NCBI Taxonomy" id="665099"/>
    <lineage>
        <taxon>Bacteria</taxon>
        <taxon>Bacillati</taxon>
        <taxon>Bacillota</taxon>
        <taxon>Bacilli</taxon>
        <taxon>Bacillales</taxon>
        <taxon>Bacillaceae</taxon>
        <taxon>Cytobacillus</taxon>
    </lineage>
</organism>
<evidence type="ECO:0000313" key="2">
    <source>
        <dbReference type="EMBL" id="PWW19153.1"/>
    </source>
</evidence>
<dbReference type="EMBL" id="QGTW01000022">
    <property type="protein sequence ID" value="PWW19153.1"/>
    <property type="molecule type" value="Genomic_DNA"/>
</dbReference>
<evidence type="ECO:0000313" key="3">
    <source>
        <dbReference type="Proteomes" id="UP000247150"/>
    </source>
</evidence>